<name>V5IA64_ANOGL</name>
<proteinExistence type="predicted"/>
<dbReference type="SMART" id="SM00343">
    <property type="entry name" value="ZnF_C2HC"/>
    <property type="match status" value="2"/>
</dbReference>
<evidence type="ECO:0000256" key="2">
    <source>
        <dbReference type="SAM" id="MobiDB-lite"/>
    </source>
</evidence>
<feature type="domain" description="CCHC-type" evidence="3">
    <location>
        <begin position="419"/>
        <end position="434"/>
    </location>
</feature>
<dbReference type="EMBL" id="GALX01001730">
    <property type="protein sequence ID" value="JAB66736.1"/>
    <property type="molecule type" value="Transcribed_RNA"/>
</dbReference>
<reference evidence="4" key="1">
    <citation type="submission" date="2013-07" db="EMBL/GenBank/DDBJ databases">
        <title>Midgut Transcriptome Profiling of Anoplphora glabripennis, a Lignocellulose Degrading, Wood-Boring Cerambycid.</title>
        <authorList>
            <person name="Scully E.D."/>
            <person name="Hoover K."/>
            <person name="Carlson J.E."/>
            <person name="Tien M."/>
            <person name="Geib S.M."/>
        </authorList>
    </citation>
    <scope>NUCLEOTIDE SEQUENCE</scope>
</reference>
<keyword evidence="1" id="KW-0479">Metal-binding</keyword>
<keyword evidence="1" id="KW-0862">Zinc</keyword>
<feature type="compositionally biased region" description="Polar residues" evidence="2">
    <location>
        <begin position="392"/>
        <end position="402"/>
    </location>
</feature>
<dbReference type="InterPro" id="IPR005162">
    <property type="entry name" value="Retrotrans_gag_dom"/>
</dbReference>
<sequence>MAANLKLDLNYLVKEELMYESQIRGLGVGVDLTVDQLRKVLRNAIKLEKTSLAIKYPVYPFTFAVDSAAVLANVNEINQLLDTFEGIENDSSYRKICSKIAHSVGRINKAKPSSVEDQTLKTDLNLKLLLAFDNLKDKAKQDKKKETILDLSVLTKSLAGPKAHSSRVSSTDSDSDSDIRIAPRKAVPVRDWGLKFTGEKNSMSLSQFLERVEELRKPRGISRKVLFDEAIDLFDGDARRWYNFVKEWATDWESLIELMREQFQASGYDRKLFEEIKQRTQGVDESIGMYLACMNGLFNRLKTPVPEETKLEILWENIDPYYHPHLTFHTINSVSQLLIKCRKLDDSRDKSRKYVPPPRKNKVLEPDLAYVEHDQFSPSTSRDLREDRLAQGSYQESRSVNSRPVRKVDDIRPNRSVICWNCQEGGHVSTKCPKPKTKKFCYRCGHTDVTLRSCPKCNKSSGNGQARR</sequence>
<evidence type="ECO:0000259" key="3">
    <source>
        <dbReference type="PROSITE" id="PS50158"/>
    </source>
</evidence>
<organism evidence="4">
    <name type="scientific">Anoplophora glabripennis</name>
    <name type="common">Asian longhorn beetle</name>
    <name type="synonym">Anoplophora nobilis</name>
    <dbReference type="NCBI Taxonomy" id="217634"/>
    <lineage>
        <taxon>Eukaryota</taxon>
        <taxon>Metazoa</taxon>
        <taxon>Ecdysozoa</taxon>
        <taxon>Arthropoda</taxon>
        <taxon>Hexapoda</taxon>
        <taxon>Insecta</taxon>
        <taxon>Pterygota</taxon>
        <taxon>Neoptera</taxon>
        <taxon>Endopterygota</taxon>
        <taxon>Coleoptera</taxon>
        <taxon>Polyphaga</taxon>
        <taxon>Cucujiformia</taxon>
        <taxon>Chrysomeloidea</taxon>
        <taxon>Cerambycidae</taxon>
        <taxon>Lamiinae</taxon>
        <taxon>Lamiini</taxon>
        <taxon>Anoplophora</taxon>
    </lineage>
</organism>
<feature type="region of interest" description="Disordered" evidence="2">
    <location>
        <begin position="375"/>
        <end position="406"/>
    </location>
</feature>
<dbReference type="InterPro" id="IPR001878">
    <property type="entry name" value="Znf_CCHC"/>
</dbReference>
<dbReference type="GO" id="GO:0008270">
    <property type="term" value="F:zinc ion binding"/>
    <property type="evidence" value="ECO:0007669"/>
    <property type="project" value="UniProtKB-KW"/>
</dbReference>
<dbReference type="Pfam" id="PF03732">
    <property type="entry name" value="Retrotrans_gag"/>
    <property type="match status" value="1"/>
</dbReference>
<protein>
    <recommendedName>
        <fullName evidence="3">CCHC-type domain-containing protein</fullName>
    </recommendedName>
</protein>
<accession>V5IA64</accession>
<dbReference type="PROSITE" id="PS50158">
    <property type="entry name" value="ZF_CCHC"/>
    <property type="match status" value="1"/>
</dbReference>
<evidence type="ECO:0000256" key="1">
    <source>
        <dbReference type="PROSITE-ProRule" id="PRU00047"/>
    </source>
</evidence>
<dbReference type="GO" id="GO:0003676">
    <property type="term" value="F:nucleic acid binding"/>
    <property type="evidence" value="ECO:0007669"/>
    <property type="project" value="InterPro"/>
</dbReference>
<keyword evidence="1" id="KW-0863">Zinc-finger</keyword>
<dbReference type="Gene3D" id="4.10.60.10">
    <property type="entry name" value="Zinc finger, CCHC-type"/>
    <property type="match status" value="1"/>
</dbReference>
<dbReference type="AlphaFoldDB" id="V5IA64"/>
<dbReference type="SUPFAM" id="SSF57756">
    <property type="entry name" value="Retrovirus zinc finger-like domains"/>
    <property type="match status" value="1"/>
</dbReference>
<evidence type="ECO:0000313" key="4">
    <source>
        <dbReference type="EMBL" id="JAB66736.1"/>
    </source>
</evidence>
<dbReference type="InterPro" id="IPR036875">
    <property type="entry name" value="Znf_CCHC_sf"/>
</dbReference>